<keyword evidence="2" id="KW-0539">Nucleus</keyword>
<keyword evidence="5" id="KW-0328">Glycosyltransferase</keyword>
<evidence type="ECO:0000256" key="2">
    <source>
        <dbReference type="ARBA" id="ARBA00023242"/>
    </source>
</evidence>
<evidence type="ECO:0000313" key="5">
    <source>
        <dbReference type="EMBL" id="KAJ7337282.1"/>
    </source>
</evidence>
<dbReference type="EMBL" id="MU827781">
    <property type="protein sequence ID" value="KAJ7337282.1"/>
    <property type="molecule type" value="Genomic_DNA"/>
</dbReference>
<evidence type="ECO:0000313" key="6">
    <source>
        <dbReference type="Proteomes" id="UP001163046"/>
    </source>
</evidence>
<dbReference type="PANTHER" id="PTHR45740">
    <property type="entry name" value="POLY [ADP-RIBOSE] POLYMERASE"/>
    <property type="match status" value="1"/>
</dbReference>
<comment type="caution">
    <text evidence="5">The sequence shown here is derived from an EMBL/GenBank/DDBJ whole genome shotgun (WGS) entry which is preliminary data.</text>
</comment>
<proteinExistence type="inferred from homology"/>
<dbReference type="Gene3D" id="3.30.720.50">
    <property type="match status" value="1"/>
</dbReference>
<organism evidence="5 6">
    <name type="scientific">Desmophyllum pertusum</name>
    <dbReference type="NCBI Taxonomy" id="174260"/>
    <lineage>
        <taxon>Eukaryota</taxon>
        <taxon>Metazoa</taxon>
        <taxon>Cnidaria</taxon>
        <taxon>Anthozoa</taxon>
        <taxon>Hexacorallia</taxon>
        <taxon>Scleractinia</taxon>
        <taxon>Caryophylliina</taxon>
        <taxon>Caryophylliidae</taxon>
        <taxon>Desmophyllum</taxon>
    </lineage>
</organism>
<dbReference type="InterPro" id="IPR051712">
    <property type="entry name" value="ARTD-AVP"/>
</dbReference>
<evidence type="ECO:0000256" key="1">
    <source>
        <dbReference type="ARBA" id="ARBA00004123"/>
    </source>
</evidence>
<dbReference type="InterPro" id="IPR037197">
    <property type="entry name" value="WWE_dom_sf"/>
</dbReference>
<dbReference type="InterPro" id="IPR004170">
    <property type="entry name" value="WWE_dom"/>
</dbReference>
<dbReference type="SUPFAM" id="SSF117839">
    <property type="entry name" value="WWE domain"/>
    <property type="match status" value="1"/>
</dbReference>
<dbReference type="GO" id="GO:0003950">
    <property type="term" value="F:NAD+ poly-ADP-ribosyltransferase activity"/>
    <property type="evidence" value="ECO:0007669"/>
    <property type="project" value="UniProtKB-EC"/>
</dbReference>
<dbReference type="GO" id="GO:0005634">
    <property type="term" value="C:nucleus"/>
    <property type="evidence" value="ECO:0007669"/>
    <property type="project" value="UniProtKB-SubCell"/>
</dbReference>
<keyword evidence="6" id="KW-1185">Reference proteome</keyword>
<evidence type="ECO:0000256" key="3">
    <source>
        <dbReference type="ARBA" id="ARBA00024347"/>
    </source>
</evidence>
<feature type="domain" description="WWE" evidence="4">
    <location>
        <begin position="125"/>
        <end position="209"/>
    </location>
</feature>
<dbReference type="GO" id="GO:1990404">
    <property type="term" value="F:NAD+-protein mono-ADP-ribosyltransferase activity"/>
    <property type="evidence" value="ECO:0007669"/>
    <property type="project" value="TreeGrafter"/>
</dbReference>
<dbReference type="AlphaFoldDB" id="A0A9X0CHX3"/>
<dbReference type="EC" id="2.4.2.30" evidence="5"/>
<dbReference type="OrthoDB" id="5971886at2759"/>
<evidence type="ECO:0000259" key="4">
    <source>
        <dbReference type="PROSITE" id="PS50918"/>
    </source>
</evidence>
<keyword evidence="5" id="KW-0808">Transferase</keyword>
<reference evidence="5" key="1">
    <citation type="submission" date="2023-01" db="EMBL/GenBank/DDBJ databases">
        <title>Genome assembly of the deep-sea coral Lophelia pertusa.</title>
        <authorList>
            <person name="Herrera S."/>
            <person name="Cordes E."/>
        </authorList>
    </citation>
    <scope>NUCLEOTIDE SEQUENCE</scope>
    <source>
        <strain evidence="5">USNM1676648</strain>
        <tissue evidence="5">Polyp</tissue>
    </source>
</reference>
<dbReference type="Proteomes" id="UP001163046">
    <property type="component" value="Unassembled WGS sequence"/>
</dbReference>
<dbReference type="Pfam" id="PF02825">
    <property type="entry name" value="WWE"/>
    <property type="match status" value="1"/>
</dbReference>
<name>A0A9X0CHX3_9CNID</name>
<comment type="similarity">
    <text evidence="3">Belongs to the ARTD/PARP family.</text>
</comment>
<dbReference type="PANTHER" id="PTHR45740:SF2">
    <property type="entry name" value="POLY [ADP-RIBOSE] POLYMERASE"/>
    <property type="match status" value="1"/>
</dbReference>
<comment type="subcellular location">
    <subcellularLocation>
        <location evidence="1">Nucleus</location>
    </subcellularLocation>
</comment>
<gene>
    <name evidence="5" type="primary">PARP12_5</name>
    <name evidence="5" type="ORF">OS493_010139</name>
</gene>
<sequence>MAVMFIRISWMHPSVQSFFLANVRRALSVQGVIALCLSTGNTKFQKLTNGRVFCEIDNEELEELYCDVKLDECSALGFQISFESEGLLLLDEGYDVKFLFDNKLMVVKKDFEVIAQIRRLSTESYTTNPGNHVATVWTWYWKDEHEVWRQYDVDQSGRDLQRSFEKAFVNKTNCFKFRISDQDYELHFSPPTEMYQENLKYGTTRKVRRRPAEVKSGADILELKRSLGKPGKTTVPSHWSSMPSDKQHKRVTLTAMSSEYKEVETLFKRQLR</sequence>
<dbReference type="PROSITE" id="PS50918">
    <property type="entry name" value="WWE"/>
    <property type="match status" value="1"/>
</dbReference>
<accession>A0A9X0CHX3</accession>
<protein>
    <submittedName>
        <fullName evidence="5">Poly (ADP-ribose) polymerase</fullName>
        <ecNumber evidence="5">2.4.2.30</ecNumber>
    </submittedName>
</protein>